<protein>
    <recommendedName>
        <fullName evidence="3">Calcineurin-like phosphoesterase domain-containing protein</fullName>
    </recommendedName>
</protein>
<dbReference type="SUPFAM" id="SSF56300">
    <property type="entry name" value="Metallo-dependent phosphatases"/>
    <property type="match status" value="1"/>
</dbReference>
<organism evidence="1 2">
    <name type="scientific">Aquimarina algiphila</name>
    <dbReference type="NCBI Taxonomy" id="2047982"/>
    <lineage>
        <taxon>Bacteria</taxon>
        <taxon>Pseudomonadati</taxon>
        <taxon>Bacteroidota</taxon>
        <taxon>Flavobacteriia</taxon>
        <taxon>Flavobacteriales</taxon>
        <taxon>Flavobacteriaceae</taxon>
        <taxon>Aquimarina</taxon>
    </lineage>
</organism>
<proteinExistence type="predicted"/>
<evidence type="ECO:0000313" key="2">
    <source>
        <dbReference type="Proteomes" id="UP000318833"/>
    </source>
</evidence>
<dbReference type="RefSeq" id="WP_143917798.1">
    <property type="nucleotide sequence ID" value="NZ_CANMIK010000059.1"/>
</dbReference>
<gene>
    <name evidence="1" type="ORF">FOF46_20980</name>
</gene>
<dbReference type="EMBL" id="VLNR01000051">
    <property type="protein sequence ID" value="TSE06031.1"/>
    <property type="molecule type" value="Genomic_DNA"/>
</dbReference>
<reference evidence="1 2" key="1">
    <citation type="submission" date="2019-07" db="EMBL/GenBank/DDBJ databases">
        <title>The draft genome sequence of Aquimarina algiphila M91.</title>
        <authorList>
            <person name="Meng X."/>
        </authorList>
    </citation>
    <scope>NUCLEOTIDE SEQUENCE [LARGE SCALE GENOMIC DNA]</scope>
    <source>
        <strain evidence="1 2">M91</strain>
    </source>
</reference>
<keyword evidence="2" id="KW-1185">Reference proteome</keyword>
<dbReference type="InterPro" id="IPR029052">
    <property type="entry name" value="Metallo-depent_PP-like"/>
</dbReference>
<comment type="caution">
    <text evidence="1">The sequence shown here is derived from an EMBL/GenBank/DDBJ whole genome shotgun (WGS) entry which is preliminary data.</text>
</comment>
<dbReference type="Proteomes" id="UP000318833">
    <property type="component" value="Unassembled WGS sequence"/>
</dbReference>
<accession>A0A554VFL2</accession>
<name>A0A554VFL2_9FLAO</name>
<sequence>MTLLGGDLGVSTFKDSIIYHLDKVFDLRNKNTLWSIGNHDNTSNENFKRFTNKNKFHYYVKDETTFITINSQDSLSSIVGKQKKEFFNILNTLRTKNVVILSHKLIFMDQHPIMDSQINQVCNGPKGICDYCHNSNNFQSEIYPKLLQIKKSGKNIIWIGGDLGAKASKFEYVDKNGVIFLGNSFWFMNNNNHLLLLSNYKNEINYKFIAIDTLIKHQSSKYINSLFSN</sequence>
<evidence type="ECO:0008006" key="3">
    <source>
        <dbReference type="Google" id="ProtNLM"/>
    </source>
</evidence>
<dbReference type="AlphaFoldDB" id="A0A554VFL2"/>
<evidence type="ECO:0000313" key="1">
    <source>
        <dbReference type="EMBL" id="TSE06031.1"/>
    </source>
</evidence>
<dbReference type="OrthoDB" id="1116938at2"/>